<name>A0ABS6JFF5_9BACI</name>
<evidence type="ECO:0000313" key="6">
    <source>
        <dbReference type="Proteomes" id="UP000784880"/>
    </source>
</evidence>
<reference evidence="5 6" key="1">
    <citation type="submission" date="2021-06" db="EMBL/GenBank/DDBJ databases">
        <title>Bacillus sp. RD4P76, an endophyte from a halophyte.</title>
        <authorList>
            <person name="Sun J.-Q."/>
        </authorList>
    </citation>
    <scope>NUCLEOTIDE SEQUENCE [LARGE SCALE GENOMIC DNA]</scope>
    <source>
        <strain evidence="5 6">CGMCC 1.15917</strain>
    </source>
</reference>
<dbReference type="EMBL" id="JAHQCS010000100">
    <property type="protein sequence ID" value="MBU9712412.1"/>
    <property type="molecule type" value="Genomic_DNA"/>
</dbReference>
<evidence type="ECO:0000259" key="4">
    <source>
        <dbReference type="Pfam" id="PF24850"/>
    </source>
</evidence>
<gene>
    <name evidence="2 5" type="primary">bshC</name>
    <name evidence="5" type="ORF">KS419_11735</name>
</gene>
<feature type="domain" description="Bacillithiol biosynthesis BshC N-terminal Rossmann-like" evidence="3">
    <location>
        <begin position="6"/>
        <end position="378"/>
    </location>
</feature>
<evidence type="ECO:0000259" key="3">
    <source>
        <dbReference type="Pfam" id="PF10079"/>
    </source>
</evidence>
<accession>A0ABS6JFF5</accession>
<dbReference type="InterPro" id="IPR011199">
    <property type="entry name" value="Bacillithiol_biosynth_BshC"/>
</dbReference>
<comment type="function">
    <text evidence="2">Involved in bacillithiol (BSH) biosynthesis. May catalyze the last step of the pathway, the addition of cysteine to glucosamine malate (GlcN-Mal) to generate BSH.</text>
</comment>
<evidence type="ECO:0000256" key="1">
    <source>
        <dbReference type="ARBA" id="ARBA00022598"/>
    </source>
</evidence>
<comment type="similarity">
    <text evidence="2">Belongs to the BshC family.</text>
</comment>
<dbReference type="Pfam" id="PF24850">
    <property type="entry name" value="CC_BshC"/>
    <property type="match status" value="1"/>
</dbReference>
<dbReference type="RefSeq" id="WP_217066593.1">
    <property type="nucleotide sequence ID" value="NZ_JAHQCS010000100.1"/>
</dbReference>
<keyword evidence="1 2" id="KW-0436">Ligase</keyword>
<protein>
    <recommendedName>
        <fullName evidence="2">Putative cysteine ligase BshC</fullName>
        <ecNumber evidence="2">6.-.-.-</ecNumber>
    </recommendedName>
</protein>
<sequence>MKLVSKDLNDPQSFISKYINEDKLLMDFYDYSLSIEDLHKRYGELSNRNYQRAELVVALTDYNKKYTSSEKTFSQINRLLSDDTVVLVGGQQTGVLSGPIYTPNKIISILHYAETMEQQLNKPVIPIFWLAGEDHDVDEINHTYVHHGSYVKKVRILERNDIKTPASERKIPRAEALEMIKTMFRSLRETEQTPELYQSLVRDLDKELTYVDWCSLILHRLFKDTGIILMDAHDPQIRALEKPYFKDMIKKNNIIREEFLSGANRFKLAGFGEPIEMDEVNAHLFFHEQKQRFLLESSGNIFKEKNGIRSWETLDLLRLFDDDQIELSNNVVTRPIMQDLLLPVIGFMAGPGELKYWGTLQKVFHTFQIKMPPIIPRLHISFVSRRTKKNLFWIGVNPDTVSQRGVQDLKEEWIVKNKSTDIQDSFVVVNKTVEDIFLKLGTTIDPFGEEGKNIHHKYKKIVQDQFAQFERKLDDLIVGQLTHGTRRFDEVEAELFPDGNLQERYLNIYPFLNEYSTDLLQRVVKELRPTMDLKGKHLYIYL</sequence>
<keyword evidence="6" id="KW-1185">Reference proteome</keyword>
<dbReference type="InterPro" id="IPR055399">
    <property type="entry name" value="CC_BshC"/>
</dbReference>
<evidence type="ECO:0000313" key="5">
    <source>
        <dbReference type="EMBL" id="MBU9712412.1"/>
    </source>
</evidence>
<dbReference type="Pfam" id="PF10079">
    <property type="entry name" value="Rossmann-like_BshC"/>
    <property type="match status" value="1"/>
</dbReference>
<dbReference type="EC" id="6.-.-.-" evidence="2"/>
<dbReference type="NCBIfam" id="TIGR03998">
    <property type="entry name" value="thiol_BshC"/>
    <property type="match status" value="1"/>
</dbReference>
<dbReference type="PIRSF" id="PIRSF012535">
    <property type="entry name" value="UCP012535"/>
    <property type="match status" value="1"/>
</dbReference>
<feature type="domain" description="Bacillithiol biosynthesis BshC C-terminal coiled-coil" evidence="4">
    <location>
        <begin position="382"/>
        <end position="530"/>
    </location>
</feature>
<dbReference type="Proteomes" id="UP000784880">
    <property type="component" value="Unassembled WGS sequence"/>
</dbReference>
<dbReference type="InterPro" id="IPR055398">
    <property type="entry name" value="Rossmann-like_BshC"/>
</dbReference>
<organism evidence="5 6">
    <name type="scientific">Evansella tamaricis</name>
    <dbReference type="NCBI Taxonomy" id="2069301"/>
    <lineage>
        <taxon>Bacteria</taxon>
        <taxon>Bacillati</taxon>
        <taxon>Bacillota</taxon>
        <taxon>Bacilli</taxon>
        <taxon>Bacillales</taxon>
        <taxon>Bacillaceae</taxon>
        <taxon>Evansella</taxon>
    </lineage>
</organism>
<dbReference type="HAMAP" id="MF_01867">
    <property type="entry name" value="BshC"/>
    <property type="match status" value="1"/>
</dbReference>
<comment type="caution">
    <text evidence="5">The sequence shown here is derived from an EMBL/GenBank/DDBJ whole genome shotgun (WGS) entry which is preliminary data.</text>
</comment>
<evidence type="ECO:0000256" key="2">
    <source>
        <dbReference type="HAMAP-Rule" id="MF_01867"/>
    </source>
</evidence>
<proteinExistence type="inferred from homology"/>